<accession>A0A2R4BQH2</accession>
<gene>
    <name evidence="1" type="ORF">Tharo_2642</name>
</gene>
<sequence length="165" mass="17522">MSTRTEIANLKAELVRIDRMPATAEAIRAQIEAACTAQAADLADALASFGRVASKDPAAGVRLLFEGSYGASALPWVRRLTIGLLANDLADELSRHAIAAAAEMGEAMAPAEREARLRELRRAIYALELRDVAETRAGRNAFRPDTNPAAVLGAPLDEAEDAGLI</sequence>
<dbReference type="KEGG" id="tak:Tharo_2642"/>
<evidence type="ECO:0000313" key="2">
    <source>
        <dbReference type="Proteomes" id="UP000241885"/>
    </source>
</evidence>
<name>A0A2R4BQH2_THAAR</name>
<keyword evidence="2" id="KW-1185">Reference proteome</keyword>
<dbReference type="EMBL" id="CP028339">
    <property type="protein sequence ID" value="AVR89530.1"/>
    <property type="molecule type" value="Genomic_DNA"/>
</dbReference>
<protein>
    <submittedName>
        <fullName evidence="1">Uncharacterized protein</fullName>
    </submittedName>
</protein>
<dbReference type="AlphaFoldDB" id="A0A2R4BQH2"/>
<evidence type="ECO:0000313" key="1">
    <source>
        <dbReference type="EMBL" id="AVR89530.1"/>
    </source>
</evidence>
<reference evidence="1 2" key="1">
    <citation type="submission" date="2018-03" db="EMBL/GenBank/DDBJ databases">
        <title>Complete genome sequence of Thauera aromatica, a model organism for studying aromatic compound degradation under denitrifying conditions.</title>
        <authorList>
            <person name="Lo H.-Y."/>
            <person name="Goris T."/>
            <person name="Boll M."/>
            <person name="Mueller J.A."/>
        </authorList>
    </citation>
    <scope>NUCLEOTIDE SEQUENCE [LARGE SCALE GENOMIC DNA]</scope>
    <source>
        <strain evidence="1 2">K172</strain>
    </source>
</reference>
<proteinExistence type="predicted"/>
<dbReference type="RefSeq" id="WP_107221638.1">
    <property type="nucleotide sequence ID" value="NZ_CP028339.1"/>
</dbReference>
<organism evidence="1 2">
    <name type="scientific">Thauera aromatica K172</name>
    <dbReference type="NCBI Taxonomy" id="44139"/>
    <lineage>
        <taxon>Bacteria</taxon>
        <taxon>Pseudomonadati</taxon>
        <taxon>Pseudomonadota</taxon>
        <taxon>Betaproteobacteria</taxon>
        <taxon>Rhodocyclales</taxon>
        <taxon>Zoogloeaceae</taxon>
        <taxon>Thauera</taxon>
    </lineage>
</organism>
<dbReference type="Proteomes" id="UP000241885">
    <property type="component" value="Chromosome"/>
</dbReference>